<dbReference type="InterPro" id="IPR011004">
    <property type="entry name" value="Trimer_LpxA-like_sf"/>
</dbReference>
<organism evidence="7 8">
    <name type="scientific">Dermacoccus abyssi</name>
    <dbReference type="NCBI Taxonomy" id="322596"/>
    <lineage>
        <taxon>Bacteria</taxon>
        <taxon>Bacillati</taxon>
        <taxon>Actinomycetota</taxon>
        <taxon>Actinomycetes</taxon>
        <taxon>Micrococcales</taxon>
        <taxon>Dermacoccaceae</taxon>
        <taxon>Dermacoccus</taxon>
    </lineage>
</organism>
<protein>
    <recommendedName>
        <fullName evidence="5">Acetyltransferase</fullName>
        <ecNumber evidence="5">2.3.1.-</ecNumber>
    </recommendedName>
</protein>
<evidence type="ECO:0000256" key="4">
    <source>
        <dbReference type="ARBA" id="ARBA00023315"/>
    </source>
</evidence>
<keyword evidence="2 5" id="KW-0808">Transferase</keyword>
<sequence>MTESTKTMRERMLAGELYIADDPVLGEESARAQSLSHRYNTMAPTDSAGRRAVMEELLGAFGEDSEVRPPFHCDYGYNTTIGARTFANWNLTSLDVARVTIGDDVQIGPNVQLLTATHPLDPDQRRDKWEAAEPITLENNVWLGGGVVICPGVTIGENTVVGAGAVVTKDLPANVVAVGSPARVIKEL</sequence>
<evidence type="ECO:0000259" key="6">
    <source>
        <dbReference type="SMART" id="SM01266"/>
    </source>
</evidence>
<dbReference type="Pfam" id="PF12464">
    <property type="entry name" value="Mac"/>
    <property type="match status" value="1"/>
</dbReference>
<dbReference type="InterPro" id="IPR039369">
    <property type="entry name" value="LacA-like"/>
</dbReference>
<dbReference type="PANTHER" id="PTHR43017:SF1">
    <property type="entry name" value="ACETYLTRANSFERASE YJL218W-RELATED"/>
    <property type="match status" value="1"/>
</dbReference>
<dbReference type="PANTHER" id="PTHR43017">
    <property type="entry name" value="GALACTOSIDE O-ACETYLTRANSFERASE"/>
    <property type="match status" value="1"/>
</dbReference>
<keyword evidence="3" id="KW-0677">Repeat</keyword>
<evidence type="ECO:0000256" key="3">
    <source>
        <dbReference type="ARBA" id="ARBA00022737"/>
    </source>
</evidence>
<evidence type="ECO:0000313" key="8">
    <source>
        <dbReference type="Proteomes" id="UP000323565"/>
    </source>
</evidence>
<dbReference type="Gene3D" id="2.160.10.10">
    <property type="entry name" value="Hexapeptide repeat proteins"/>
    <property type="match status" value="1"/>
</dbReference>
<proteinExistence type="inferred from homology"/>
<name>A0ABX5ZAZ3_9MICO</name>
<dbReference type="CDD" id="cd03357">
    <property type="entry name" value="LbH_MAT_GAT"/>
    <property type="match status" value="1"/>
</dbReference>
<keyword evidence="8" id="KW-1185">Reference proteome</keyword>
<dbReference type="PROSITE" id="PS00101">
    <property type="entry name" value="HEXAPEP_TRANSFERASES"/>
    <property type="match status" value="1"/>
</dbReference>
<gene>
    <name evidence="7" type="ORF">FV141_10705</name>
</gene>
<dbReference type="InterPro" id="IPR024688">
    <property type="entry name" value="Mac_dom"/>
</dbReference>
<evidence type="ECO:0000256" key="1">
    <source>
        <dbReference type="ARBA" id="ARBA00007274"/>
    </source>
</evidence>
<feature type="domain" description="Maltose/galactoside acetyltransferase" evidence="6">
    <location>
        <begin position="9"/>
        <end position="63"/>
    </location>
</feature>
<dbReference type="InterPro" id="IPR001451">
    <property type="entry name" value="Hexapep"/>
</dbReference>
<comment type="similarity">
    <text evidence="1 5">Belongs to the transferase hexapeptide repeat family.</text>
</comment>
<dbReference type="SMART" id="SM01266">
    <property type="entry name" value="Mac"/>
    <property type="match status" value="1"/>
</dbReference>
<dbReference type="SUPFAM" id="SSF51161">
    <property type="entry name" value="Trimeric LpxA-like enzymes"/>
    <property type="match status" value="1"/>
</dbReference>
<reference evidence="7 8" key="1">
    <citation type="submission" date="2019-08" db="EMBL/GenBank/DDBJ databases">
        <title>Dermacoccus abyssi strain HZAU 226, whole genome Nanopore sequencing project.</title>
        <authorList>
            <person name="Guo A."/>
            <person name="Zhang X."/>
            <person name="Ruan Y."/>
            <person name="Liu W."/>
            <person name="Chen Q."/>
            <person name="Gu L."/>
        </authorList>
    </citation>
    <scope>NUCLEOTIDE SEQUENCE [LARGE SCALE GENOMIC DNA]</scope>
    <source>
        <strain evidence="7 8">HZAU 226</strain>
    </source>
</reference>
<evidence type="ECO:0000256" key="2">
    <source>
        <dbReference type="ARBA" id="ARBA00022679"/>
    </source>
</evidence>
<keyword evidence="4 5" id="KW-0012">Acyltransferase</keyword>
<dbReference type="Proteomes" id="UP000323565">
    <property type="component" value="Chromosome"/>
</dbReference>
<evidence type="ECO:0000313" key="7">
    <source>
        <dbReference type="EMBL" id="QEH93949.1"/>
    </source>
</evidence>
<dbReference type="EC" id="2.3.1.-" evidence="5"/>
<evidence type="ECO:0000256" key="5">
    <source>
        <dbReference type="RuleBase" id="RU367021"/>
    </source>
</evidence>
<dbReference type="Pfam" id="PF00132">
    <property type="entry name" value="Hexapep"/>
    <property type="match status" value="1"/>
</dbReference>
<accession>A0ABX5ZAZ3</accession>
<dbReference type="InterPro" id="IPR018357">
    <property type="entry name" value="Hexapep_transf_CS"/>
</dbReference>
<dbReference type="EMBL" id="CP043031">
    <property type="protein sequence ID" value="QEH93949.1"/>
    <property type="molecule type" value="Genomic_DNA"/>
</dbReference>